<accession>A0ABQ7CIT1</accession>
<evidence type="ECO:0000313" key="3">
    <source>
        <dbReference type="Proteomes" id="UP000266723"/>
    </source>
</evidence>
<keyword evidence="3" id="KW-1185">Reference proteome</keyword>
<organism evidence="2 3">
    <name type="scientific">Brassica cretica</name>
    <name type="common">Mustard</name>
    <dbReference type="NCBI Taxonomy" id="69181"/>
    <lineage>
        <taxon>Eukaryota</taxon>
        <taxon>Viridiplantae</taxon>
        <taxon>Streptophyta</taxon>
        <taxon>Embryophyta</taxon>
        <taxon>Tracheophyta</taxon>
        <taxon>Spermatophyta</taxon>
        <taxon>Magnoliopsida</taxon>
        <taxon>eudicotyledons</taxon>
        <taxon>Gunneridae</taxon>
        <taxon>Pentapetalae</taxon>
        <taxon>rosids</taxon>
        <taxon>malvids</taxon>
        <taxon>Brassicales</taxon>
        <taxon>Brassicaceae</taxon>
        <taxon>Brassiceae</taxon>
        <taxon>Brassica</taxon>
    </lineage>
</organism>
<feature type="region of interest" description="Disordered" evidence="1">
    <location>
        <begin position="1"/>
        <end position="26"/>
    </location>
</feature>
<feature type="compositionally biased region" description="Polar residues" evidence="1">
    <location>
        <begin position="218"/>
        <end position="230"/>
    </location>
</feature>
<reference evidence="2 3" key="1">
    <citation type="journal article" date="2020" name="BMC Genomics">
        <title>Intraspecific diversification of the crop wild relative Brassica cretica Lam. using demographic model selection.</title>
        <authorList>
            <person name="Kioukis A."/>
            <person name="Michalopoulou V.A."/>
            <person name="Briers L."/>
            <person name="Pirintsos S."/>
            <person name="Studholme D.J."/>
            <person name="Pavlidis P."/>
            <person name="Sarris P.F."/>
        </authorList>
    </citation>
    <scope>NUCLEOTIDE SEQUENCE [LARGE SCALE GENOMIC DNA]</scope>
    <source>
        <strain evidence="3">cv. PFS-1207/04</strain>
    </source>
</reference>
<comment type="caution">
    <text evidence="2">The sequence shown here is derived from an EMBL/GenBank/DDBJ whole genome shotgun (WGS) entry which is preliminary data.</text>
</comment>
<dbReference type="Proteomes" id="UP000266723">
    <property type="component" value="Unassembled WGS sequence"/>
</dbReference>
<protein>
    <submittedName>
        <fullName evidence="2">Uncharacterized protein</fullName>
    </submittedName>
</protein>
<name>A0ABQ7CIT1_BRACR</name>
<gene>
    <name evidence="2" type="ORF">DY000_02007607</name>
</gene>
<evidence type="ECO:0000313" key="2">
    <source>
        <dbReference type="EMBL" id="KAF3551461.1"/>
    </source>
</evidence>
<evidence type="ECO:0000256" key="1">
    <source>
        <dbReference type="SAM" id="MobiDB-lite"/>
    </source>
</evidence>
<sequence>MKGGTVKSPKIFENEKKSGRETMKLKKGDLEALKEIPRAVGRISRDGTNLETSPERLSLATRSYRLTLSLESRAEPGNPRDEYVLQLLSRRNHRDSRPPYLQQIQGPKETPLGSRPPHKRQLSLGPGEGSNLNYVTIVVDEQDNIPESTTRESELQRQLDGLKSQEGSNLNYVTIVVDEQDNIPESTTRESELQRQLNGLKSQVTDLHKAREAIENPELSSENQALNTTNNKKRRFRTQVRSIPSFDTPNSVGDAARHPSSEAGASGEKAGGMQIHETISSDSEPDSEKETSREVAEMKSSMTAYLEQVFSQKLDAMQSLVERLPGVAPPIRKSNPGSYADSPLRMKLP</sequence>
<feature type="region of interest" description="Disordered" evidence="1">
    <location>
        <begin position="90"/>
        <end position="130"/>
    </location>
</feature>
<feature type="compositionally biased region" description="Low complexity" evidence="1">
    <location>
        <begin position="261"/>
        <end position="272"/>
    </location>
</feature>
<dbReference type="EMBL" id="QGKV02000832">
    <property type="protein sequence ID" value="KAF3551461.1"/>
    <property type="molecule type" value="Genomic_DNA"/>
</dbReference>
<feature type="compositionally biased region" description="Basic and acidic residues" evidence="1">
    <location>
        <begin position="10"/>
        <end position="26"/>
    </location>
</feature>
<feature type="compositionally biased region" description="Basic and acidic residues" evidence="1">
    <location>
        <begin position="286"/>
        <end position="297"/>
    </location>
</feature>
<feature type="region of interest" description="Disordered" evidence="1">
    <location>
        <begin position="325"/>
        <end position="349"/>
    </location>
</feature>
<feature type="region of interest" description="Disordered" evidence="1">
    <location>
        <begin position="213"/>
        <end position="299"/>
    </location>
</feature>
<proteinExistence type="predicted"/>
<feature type="compositionally biased region" description="Polar residues" evidence="1">
    <location>
        <begin position="239"/>
        <end position="251"/>
    </location>
</feature>